<gene>
    <name evidence="7" type="ORF">PEVE_00001068</name>
</gene>
<comment type="caution">
    <text evidence="7">The sequence shown here is derived from an EMBL/GenBank/DDBJ whole genome shotgun (WGS) entry which is preliminary data.</text>
</comment>
<dbReference type="InterPro" id="IPR023534">
    <property type="entry name" value="Rof/RNase_P-like"/>
</dbReference>
<organism evidence="7 8">
    <name type="scientific">Porites evermanni</name>
    <dbReference type="NCBI Taxonomy" id="104178"/>
    <lineage>
        <taxon>Eukaryota</taxon>
        <taxon>Metazoa</taxon>
        <taxon>Cnidaria</taxon>
        <taxon>Anthozoa</taxon>
        <taxon>Hexacorallia</taxon>
        <taxon>Scleractinia</taxon>
        <taxon>Fungiina</taxon>
        <taxon>Poritidae</taxon>
        <taxon>Porites</taxon>
    </lineage>
</organism>
<protein>
    <recommendedName>
        <fullName evidence="3 5">Ribonuclease P protein subunit p29</fullName>
    </recommendedName>
</protein>
<dbReference type="PANTHER" id="PTHR13348">
    <property type="entry name" value="RIBONUCLEASE P SUBUNIT P29"/>
    <property type="match status" value="1"/>
</dbReference>
<dbReference type="InterPro" id="IPR016848">
    <property type="entry name" value="RNase_P/MRP_Rpp29-subunit"/>
</dbReference>
<dbReference type="InterPro" id="IPR002730">
    <property type="entry name" value="Rpp29/RNP1"/>
</dbReference>
<keyword evidence="5" id="KW-0539">Nucleus</keyword>
<name>A0ABN8PYF5_9CNID</name>
<keyword evidence="8" id="KW-1185">Reference proteome</keyword>
<evidence type="ECO:0000256" key="5">
    <source>
        <dbReference type="PIRNR" id="PIRNR027081"/>
    </source>
</evidence>
<keyword evidence="5" id="KW-0819">tRNA processing</keyword>
<feature type="chain" id="PRO_5047356185" description="Ribonuclease P protein subunit p29" evidence="6">
    <location>
        <begin position="23"/>
        <end position="187"/>
    </location>
</feature>
<evidence type="ECO:0000256" key="6">
    <source>
        <dbReference type="SAM" id="SignalP"/>
    </source>
</evidence>
<dbReference type="Pfam" id="PF01868">
    <property type="entry name" value="RNase_P-MRP_p29"/>
    <property type="match status" value="1"/>
</dbReference>
<dbReference type="Proteomes" id="UP001159427">
    <property type="component" value="Unassembled WGS sequence"/>
</dbReference>
<feature type="signal peptide" evidence="6">
    <location>
        <begin position="1"/>
        <end position="22"/>
    </location>
</feature>
<dbReference type="EMBL" id="CALNXI010001053">
    <property type="protein sequence ID" value="CAH3153256.1"/>
    <property type="molecule type" value="Genomic_DNA"/>
</dbReference>
<comment type="similarity">
    <text evidence="2">Belongs to the eukaryotic/archaeal RNase P protein component 1 family.</text>
</comment>
<dbReference type="InterPro" id="IPR036980">
    <property type="entry name" value="RNase_P/MRP_Rpp29_sf"/>
</dbReference>
<keyword evidence="6" id="KW-0732">Signal</keyword>
<dbReference type="Gene3D" id="2.30.30.210">
    <property type="entry name" value="Ribonuclease P/MRP, subunit p29"/>
    <property type="match status" value="1"/>
</dbReference>
<evidence type="ECO:0000256" key="3">
    <source>
        <dbReference type="ARBA" id="ARBA00016225"/>
    </source>
</evidence>
<dbReference type="SUPFAM" id="SSF101744">
    <property type="entry name" value="Rof/RNase P subunit-like"/>
    <property type="match status" value="1"/>
</dbReference>
<evidence type="ECO:0000256" key="2">
    <source>
        <dbReference type="ARBA" id="ARBA00006181"/>
    </source>
</evidence>
<comment type="subunit">
    <text evidence="4">Component of nuclear RNase P and RNase MRP ribonucleoproteins. RNase P consists of a catalytic RNA moiety and 10 different protein chains; POP1, POP4, POP5, POP7, RPP14, RPP21, RPP25, RPP30, RPP38 and RPP40. Within the RNase P complex, POP1, POP7 and RPP25 form the 'finger' subcomplex, POP5, RPP14, RPP40 and homodimeric RPP30 form the 'palm' subcomplex, and RPP21, POP4 and RPP38 form the 'wrist' subcomplex. All subunits of the RNase P complex interact with the catalytic RNA. Several subunits of RNase P are also part of the RNase MRP complex. RNase MRP consists of a catalytic RNA moiety and about 8 protein subunits; POP1, POP7, RPP25, RPP30, RPP38, RPP40 and possibly also POP4 and POP5.</text>
</comment>
<sequence length="187" mass="21777">MFLILLNYVLFTLTILLPGCMMESYNNEGFQTAQRSKKPKKKEMSAREKRIRGIYKISPKGQRYEMYVPLHKLWEGYMQSMLNLHPKSNLKAAYPKLLRADYQGCILNVSRSKCPSYVGTSGILLQETKNAFKIITKDNELKMIPKANSVFTFELGGFEFTIHGNHFRYRSCERSARKFKRKPTTDL</sequence>
<evidence type="ECO:0000256" key="4">
    <source>
        <dbReference type="ARBA" id="ARBA00046486"/>
    </source>
</evidence>
<dbReference type="PANTHER" id="PTHR13348:SF0">
    <property type="entry name" value="RIBONUCLEASE P PROTEIN SUBUNIT P29"/>
    <property type="match status" value="1"/>
</dbReference>
<comment type="subcellular location">
    <subcellularLocation>
        <location evidence="5">Nucleus</location>
        <location evidence="5">Nucleolus</location>
    </subcellularLocation>
</comment>
<evidence type="ECO:0000256" key="1">
    <source>
        <dbReference type="ARBA" id="ARBA00002435"/>
    </source>
</evidence>
<reference evidence="7 8" key="1">
    <citation type="submission" date="2022-05" db="EMBL/GenBank/DDBJ databases">
        <authorList>
            <consortium name="Genoscope - CEA"/>
            <person name="William W."/>
        </authorList>
    </citation>
    <scope>NUCLEOTIDE SEQUENCE [LARGE SCALE GENOMIC DNA]</scope>
</reference>
<accession>A0ABN8PYF5</accession>
<dbReference type="SMART" id="SM00538">
    <property type="entry name" value="POP4"/>
    <property type="match status" value="1"/>
</dbReference>
<evidence type="ECO:0000313" key="7">
    <source>
        <dbReference type="EMBL" id="CAH3153256.1"/>
    </source>
</evidence>
<dbReference type="PIRSF" id="PIRSF027081">
    <property type="entry name" value="RNase_P/MRP_p29_subunit"/>
    <property type="match status" value="1"/>
</dbReference>
<comment type="function">
    <text evidence="1 5">Component of ribonuclease P, a ribonucleoprotein complex that generates mature tRNA molecules by cleaving their 5'-ends.</text>
</comment>
<evidence type="ECO:0000313" key="8">
    <source>
        <dbReference type="Proteomes" id="UP001159427"/>
    </source>
</evidence>
<proteinExistence type="inferred from homology"/>